<dbReference type="PANTHER" id="PTHR38465:SF2">
    <property type="entry name" value="HTH-TYPE TRANSCRIPTIONAL REGULATOR MMPR5"/>
    <property type="match status" value="1"/>
</dbReference>
<dbReference type="InterPro" id="IPR036390">
    <property type="entry name" value="WH_DNA-bd_sf"/>
</dbReference>
<evidence type="ECO:0000256" key="3">
    <source>
        <dbReference type="ARBA" id="ARBA00023163"/>
    </source>
</evidence>
<sequence>MTRADESAIAGFQERFAQIMVESGMPRMAARVFAALLVTDSGKLSAAELGERLGAGAPAISGAVKYLVQVRLVERGREPGSRRDFCRIHEHTWSHYISQSDPVLVQVQTGAAEGAALLGPGSPAGQRLDETHRFFAFLRAEIEQSMDKWRRLQAAEHRSGRMSEKPGRRVHPDRTASPDAS</sequence>
<dbReference type="InterPro" id="IPR000835">
    <property type="entry name" value="HTH_MarR-typ"/>
</dbReference>
<dbReference type="Gene3D" id="1.10.10.10">
    <property type="entry name" value="Winged helix-like DNA-binding domain superfamily/Winged helix DNA-binding domain"/>
    <property type="match status" value="1"/>
</dbReference>
<reference evidence="6 7" key="1">
    <citation type="submission" date="2024-10" db="EMBL/GenBank/DDBJ databases">
        <title>The Natural Products Discovery Center: Release of the First 8490 Sequenced Strains for Exploring Actinobacteria Biosynthetic Diversity.</title>
        <authorList>
            <person name="Kalkreuter E."/>
            <person name="Kautsar S.A."/>
            <person name="Yang D."/>
            <person name="Bader C.D."/>
            <person name="Teijaro C.N."/>
            <person name="Fluegel L."/>
            <person name="Davis C.M."/>
            <person name="Simpson J.R."/>
            <person name="Lauterbach L."/>
            <person name="Steele A.D."/>
            <person name="Gui C."/>
            <person name="Meng S."/>
            <person name="Li G."/>
            <person name="Viehrig K."/>
            <person name="Ye F."/>
            <person name="Su P."/>
            <person name="Kiefer A.F."/>
            <person name="Nichols A."/>
            <person name="Cepeda A.J."/>
            <person name="Yan W."/>
            <person name="Fan B."/>
            <person name="Jiang Y."/>
            <person name="Adhikari A."/>
            <person name="Zheng C.-J."/>
            <person name="Schuster L."/>
            <person name="Cowan T.M."/>
            <person name="Smanski M.J."/>
            <person name="Chevrette M.G."/>
            <person name="De Carvalho L.P.S."/>
            <person name="Shen B."/>
        </authorList>
    </citation>
    <scope>NUCLEOTIDE SEQUENCE [LARGE SCALE GENOMIC DNA]</scope>
    <source>
        <strain evidence="6 7">NPDC019377</strain>
    </source>
</reference>
<comment type="caution">
    <text evidence="6">The sequence shown here is derived from an EMBL/GenBank/DDBJ whole genome shotgun (WGS) entry which is preliminary data.</text>
</comment>
<protein>
    <submittedName>
        <fullName evidence="6">GbsR/MarR family transcriptional regulator</fullName>
    </submittedName>
</protein>
<accession>A0ABW7VXY7</accession>
<evidence type="ECO:0000313" key="6">
    <source>
        <dbReference type="EMBL" id="MFI2231446.1"/>
    </source>
</evidence>
<evidence type="ECO:0000256" key="4">
    <source>
        <dbReference type="SAM" id="MobiDB-lite"/>
    </source>
</evidence>
<keyword evidence="3" id="KW-0804">Transcription</keyword>
<dbReference type="InterPro" id="IPR036388">
    <property type="entry name" value="WH-like_DNA-bd_sf"/>
</dbReference>
<keyword evidence="1" id="KW-0805">Transcription regulation</keyword>
<evidence type="ECO:0000259" key="5">
    <source>
        <dbReference type="Pfam" id="PF12802"/>
    </source>
</evidence>
<proteinExistence type="predicted"/>
<gene>
    <name evidence="6" type="ORF">ACH49Z_16505</name>
</gene>
<feature type="region of interest" description="Disordered" evidence="4">
    <location>
        <begin position="152"/>
        <end position="181"/>
    </location>
</feature>
<keyword evidence="2" id="KW-0238">DNA-binding</keyword>
<name>A0ABW7VXY7_9NOCA</name>
<feature type="domain" description="HTH marR-type" evidence="5">
    <location>
        <begin position="23"/>
        <end position="83"/>
    </location>
</feature>
<evidence type="ECO:0000313" key="7">
    <source>
        <dbReference type="Proteomes" id="UP001611494"/>
    </source>
</evidence>
<dbReference type="RefSeq" id="WP_157181872.1">
    <property type="nucleotide sequence ID" value="NZ_JBIRYL010000003.1"/>
</dbReference>
<dbReference type="Gene3D" id="1.10.287.160">
    <property type="entry name" value="HR1 repeat"/>
    <property type="match status" value="1"/>
</dbReference>
<dbReference type="EMBL" id="JBIRYL010000003">
    <property type="protein sequence ID" value="MFI2231446.1"/>
    <property type="molecule type" value="Genomic_DNA"/>
</dbReference>
<dbReference type="InterPro" id="IPR052362">
    <property type="entry name" value="HTH-GbsR_regulator"/>
</dbReference>
<keyword evidence="7" id="KW-1185">Reference proteome</keyword>
<dbReference type="Proteomes" id="UP001611494">
    <property type="component" value="Unassembled WGS sequence"/>
</dbReference>
<evidence type="ECO:0000256" key="2">
    <source>
        <dbReference type="ARBA" id="ARBA00023125"/>
    </source>
</evidence>
<evidence type="ECO:0000256" key="1">
    <source>
        <dbReference type="ARBA" id="ARBA00023015"/>
    </source>
</evidence>
<organism evidence="6 7">
    <name type="scientific">Nocardia testacea</name>
    <dbReference type="NCBI Taxonomy" id="248551"/>
    <lineage>
        <taxon>Bacteria</taxon>
        <taxon>Bacillati</taxon>
        <taxon>Actinomycetota</taxon>
        <taxon>Actinomycetes</taxon>
        <taxon>Mycobacteriales</taxon>
        <taxon>Nocardiaceae</taxon>
        <taxon>Nocardia</taxon>
    </lineage>
</organism>
<dbReference type="SUPFAM" id="SSF46785">
    <property type="entry name" value="Winged helix' DNA-binding domain"/>
    <property type="match status" value="1"/>
</dbReference>
<dbReference type="Pfam" id="PF12802">
    <property type="entry name" value="MarR_2"/>
    <property type="match status" value="1"/>
</dbReference>
<dbReference type="PANTHER" id="PTHR38465">
    <property type="entry name" value="HTH-TYPE TRANSCRIPTIONAL REGULATOR MJ1563-RELATED"/>
    <property type="match status" value="1"/>
</dbReference>